<feature type="compositionally biased region" description="Basic and acidic residues" evidence="1">
    <location>
        <begin position="46"/>
        <end position="59"/>
    </location>
</feature>
<feature type="compositionally biased region" description="Gly residues" evidence="1">
    <location>
        <begin position="136"/>
        <end position="146"/>
    </location>
</feature>
<evidence type="ECO:0000313" key="2">
    <source>
        <dbReference type="EMBL" id="KQK08267.1"/>
    </source>
</evidence>
<evidence type="ECO:0000313" key="3">
    <source>
        <dbReference type="EnsemblPlants" id="KQK08267"/>
    </source>
</evidence>
<feature type="non-terminal residue" evidence="2">
    <location>
        <position position="1"/>
    </location>
</feature>
<accession>A0A0Q3IR26</accession>
<reference evidence="2 3" key="1">
    <citation type="journal article" date="2010" name="Nature">
        <title>Genome sequencing and analysis of the model grass Brachypodium distachyon.</title>
        <authorList>
            <consortium name="International Brachypodium Initiative"/>
        </authorList>
    </citation>
    <scope>NUCLEOTIDE SEQUENCE [LARGE SCALE GENOMIC DNA]</scope>
    <source>
        <strain evidence="2 3">Bd21</strain>
    </source>
</reference>
<proteinExistence type="predicted"/>
<dbReference type="Gramene" id="KQK08267">
    <property type="protein sequence ID" value="KQK08267"/>
    <property type="gene ID" value="BRADI_2g40785v3"/>
</dbReference>
<feature type="compositionally biased region" description="Basic residues" evidence="1">
    <location>
        <begin position="73"/>
        <end position="82"/>
    </location>
</feature>
<gene>
    <name evidence="2" type="ORF">BRADI_2g40785v3</name>
</gene>
<dbReference type="Proteomes" id="UP000008810">
    <property type="component" value="Chromosome 2"/>
</dbReference>
<feature type="region of interest" description="Disordered" evidence="1">
    <location>
        <begin position="1"/>
        <end position="157"/>
    </location>
</feature>
<keyword evidence="4" id="KW-1185">Reference proteome</keyword>
<protein>
    <submittedName>
        <fullName evidence="2 3">Uncharacterized protein</fullName>
    </submittedName>
</protein>
<dbReference type="EMBL" id="CM000881">
    <property type="protein sequence ID" value="KQK08267.1"/>
    <property type="molecule type" value="Genomic_DNA"/>
</dbReference>
<reference evidence="2" key="2">
    <citation type="submission" date="2017-06" db="EMBL/GenBank/DDBJ databases">
        <title>WGS assembly of Brachypodium distachyon.</title>
        <authorList>
            <consortium name="The International Brachypodium Initiative"/>
            <person name="Lucas S."/>
            <person name="Harmon-Smith M."/>
            <person name="Lail K."/>
            <person name="Tice H."/>
            <person name="Grimwood J."/>
            <person name="Bruce D."/>
            <person name="Barry K."/>
            <person name="Shu S."/>
            <person name="Lindquist E."/>
            <person name="Wang M."/>
            <person name="Pitluck S."/>
            <person name="Vogel J.P."/>
            <person name="Garvin D.F."/>
            <person name="Mockler T.C."/>
            <person name="Schmutz J."/>
            <person name="Rokhsar D."/>
            <person name="Bevan M.W."/>
        </authorList>
    </citation>
    <scope>NUCLEOTIDE SEQUENCE</scope>
    <source>
        <strain evidence="2">Bd21</strain>
    </source>
</reference>
<name>A0A0Q3IR26_BRADI</name>
<dbReference type="InParanoid" id="A0A0Q3IR26"/>
<evidence type="ECO:0000256" key="1">
    <source>
        <dbReference type="SAM" id="MobiDB-lite"/>
    </source>
</evidence>
<dbReference type="EnsemblPlants" id="KQK08267">
    <property type="protein sequence ID" value="KQK08267"/>
    <property type="gene ID" value="BRADI_2g40785v3"/>
</dbReference>
<sequence>WEAASTDPGWAAPPRDGDGGSESICFDGGTRWSGSGSGLQRWGRGLRPDGEGRGGDARMDVGAAMAGWMQGRRQIHGRRGGRRSGSGEDGAGRKEGRGMLVAAEGWKGGGGGHRRDRGGGAAALGPGSERKRKGGRGSGLRTGLGGERVSDLGKNGS</sequence>
<organism evidence="2">
    <name type="scientific">Brachypodium distachyon</name>
    <name type="common">Purple false brome</name>
    <name type="synonym">Trachynia distachya</name>
    <dbReference type="NCBI Taxonomy" id="15368"/>
    <lineage>
        <taxon>Eukaryota</taxon>
        <taxon>Viridiplantae</taxon>
        <taxon>Streptophyta</taxon>
        <taxon>Embryophyta</taxon>
        <taxon>Tracheophyta</taxon>
        <taxon>Spermatophyta</taxon>
        <taxon>Magnoliopsida</taxon>
        <taxon>Liliopsida</taxon>
        <taxon>Poales</taxon>
        <taxon>Poaceae</taxon>
        <taxon>BOP clade</taxon>
        <taxon>Pooideae</taxon>
        <taxon>Stipodae</taxon>
        <taxon>Brachypodieae</taxon>
        <taxon>Brachypodium</taxon>
    </lineage>
</organism>
<evidence type="ECO:0000313" key="4">
    <source>
        <dbReference type="Proteomes" id="UP000008810"/>
    </source>
</evidence>
<reference evidence="3" key="3">
    <citation type="submission" date="2018-08" db="UniProtKB">
        <authorList>
            <consortium name="EnsemblPlants"/>
        </authorList>
    </citation>
    <scope>IDENTIFICATION</scope>
    <source>
        <strain evidence="3">cv. Bd21</strain>
    </source>
</reference>
<dbReference type="AlphaFoldDB" id="A0A0Q3IR26"/>